<protein>
    <submittedName>
        <fullName evidence="5">Glycosyl hydrolase family 95 catalytic domain-containing protein</fullName>
    </submittedName>
</protein>
<dbReference type="Proteomes" id="UP001611580">
    <property type="component" value="Unassembled WGS sequence"/>
</dbReference>
<feature type="domain" description="Glycosyl hydrolase family 95 catalytic" evidence="4">
    <location>
        <begin position="317"/>
        <end position="718"/>
    </location>
</feature>
<dbReference type="InterPro" id="IPR027414">
    <property type="entry name" value="GH95_N_dom"/>
</dbReference>
<feature type="domain" description="Alpha fucosidase A-like C-terminal" evidence="3">
    <location>
        <begin position="720"/>
        <end position="813"/>
    </location>
</feature>
<dbReference type="PIRSF" id="PIRSF007663">
    <property type="entry name" value="UCP007663"/>
    <property type="match status" value="1"/>
</dbReference>
<dbReference type="GO" id="GO:0016787">
    <property type="term" value="F:hydrolase activity"/>
    <property type="evidence" value="ECO:0007669"/>
    <property type="project" value="UniProtKB-KW"/>
</dbReference>
<dbReference type="PANTHER" id="PTHR31084">
    <property type="entry name" value="ALPHA-L-FUCOSIDASE 2"/>
    <property type="match status" value="1"/>
</dbReference>
<dbReference type="EMBL" id="JBIRYI010000003">
    <property type="protein sequence ID" value="MFI2486641.1"/>
    <property type="molecule type" value="Genomic_DNA"/>
</dbReference>
<feature type="chain" id="PRO_5045499062" evidence="1">
    <location>
        <begin position="31"/>
        <end position="817"/>
    </location>
</feature>
<evidence type="ECO:0000259" key="3">
    <source>
        <dbReference type="Pfam" id="PF21307"/>
    </source>
</evidence>
<reference evidence="5 6" key="1">
    <citation type="submission" date="2024-10" db="EMBL/GenBank/DDBJ databases">
        <title>The Natural Products Discovery Center: Release of the First 8490 Sequenced Strains for Exploring Actinobacteria Biosynthetic Diversity.</title>
        <authorList>
            <person name="Kalkreuter E."/>
            <person name="Kautsar S.A."/>
            <person name="Yang D."/>
            <person name="Bader C.D."/>
            <person name="Teijaro C.N."/>
            <person name="Fluegel L."/>
            <person name="Davis C.M."/>
            <person name="Simpson J.R."/>
            <person name="Lauterbach L."/>
            <person name="Steele A.D."/>
            <person name="Gui C."/>
            <person name="Meng S."/>
            <person name="Li G."/>
            <person name="Viehrig K."/>
            <person name="Ye F."/>
            <person name="Su P."/>
            <person name="Kiefer A.F."/>
            <person name="Nichols A."/>
            <person name="Cepeda A.J."/>
            <person name="Yan W."/>
            <person name="Fan B."/>
            <person name="Jiang Y."/>
            <person name="Adhikari A."/>
            <person name="Zheng C.-J."/>
            <person name="Schuster L."/>
            <person name="Cowan T.M."/>
            <person name="Smanski M.J."/>
            <person name="Chevrette M.G."/>
            <person name="De Carvalho L.P.S."/>
            <person name="Shen B."/>
        </authorList>
    </citation>
    <scope>NUCLEOTIDE SEQUENCE [LARGE SCALE GENOMIC DNA]</scope>
    <source>
        <strain evidence="5 6">NPDC019481</strain>
    </source>
</reference>
<dbReference type="RefSeq" id="WP_397402721.1">
    <property type="nucleotide sequence ID" value="NZ_JBIRYI010000003.1"/>
</dbReference>
<evidence type="ECO:0000313" key="5">
    <source>
        <dbReference type="EMBL" id="MFI2486641.1"/>
    </source>
</evidence>
<gene>
    <name evidence="5" type="ORF">ACH47X_06995</name>
</gene>
<keyword evidence="5" id="KW-0378">Hydrolase</keyword>
<dbReference type="SUPFAM" id="SSF48208">
    <property type="entry name" value="Six-hairpin glycosidases"/>
    <property type="match status" value="1"/>
</dbReference>
<feature type="domain" description="Glycosyl hydrolase family 95 N-terminal" evidence="2">
    <location>
        <begin position="51"/>
        <end position="293"/>
    </location>
</feature>
<dbReference type="InterPro" id="IPR013780">
    <property type="entry name" value="Glyco_hydro_b"/>
</dbReference>
<dbReference type="InterPro" id="IPR049053">
    <property type="entry name" value="AFCA-like_C"/>
</dbReference>
<keyword evidence="1" id="KW-0732">Signal</keyword>
<dbReference type="PANTHER" id="PTHR31084:SF0">
    <property type="entry name" value="ALPHA-L-FUCOSIDASE 2"/>
    <property type="match status" value="1"/>
</dbReference>
<proteinExistence type="predicted"/>
<dbReference type="InterPro" id="IPR012341">
    <property type="entry name" value="6hp_glycosidase-like_sf"/>
</dbReference>
<keyword evidence="6" id="KW-1185">Reference proteome</keyword>
<dbReference type="InterPro" id="IPR008928">
    <property type="entry name" value="6-hairpin_glycosidase_sf"/>
</dbReference>
<dbReference type="InterPro" id="IPR006311">
    <property type="entry name" value="TAT_signal"/>
</dbReference>
<dbReference type="Pfam" id="PF21307">
    <property type="entry name" value="Glyco_hydro_95_C"/>
    <property type="match status" value="1"/>
</dbReference>
<evidence type="ECO:0000256" key="1">
    <source>
        <dbReference type="SAM" id="SignalP"/>
    </source>
</evidence>
<sequence length="817" mass="89509">MNPITRRDLLRTTGLTAGAFALAGHAPAVAAAEPADPTEEPGAPDTNPMRLWYTAPAQEWLQALAIGNGRLGAMVFGGVAAEKLMLNEDTVWAGGPHDYADPLGHEALPEIRRLISEEKWLEAQNLADERFMGRPTEQMQYQPVGDLLLDFAGPDFPGLTDDVTDYRRSLDLSTAVTTTTFVADGVRHTREVFGSHAHQVIVVRLTASERGAISFDAGYQSLQETSTYAHDARTLALEGISGEAEGLEGKVRFVSLARALPEGGAVTCDDTGLHVRGADAVTLVVSIGTSHRNYLDVGGDHLAAALAPLERTPDQGYGILRRAHVRDHQEMFGRVDIDLGTSASVDLPTDQRVAAFRDGQDPQLAALYYQFGRYLLISSSRTPGQPANLQGLWNDQMLPPWQSKYTLNINCQMNYWPAGPANLAECWQPLFAMIEELAESGARTAQKMWGAKGWVAHHNTDLWRGSAPVDFAYYGVWPTGGAWLSLLFWEHYEYTGDLDVLREYFPVLRGSVEFFLDTLVQDAATGYLVTSPSHSPELKHHDIDNVGVSMCAGPTMDMQILRDLFTAFDRASAVLGQDREMAAQALAAREQLPPNQIGFLGQIQEWLIDWEEAAQETSRHVSHLWGVFPSDQITPRRTPELAAAANRSLELRGPAVTAGWSLAWKMNIRARLLQRDGVYTHLKQLLSPGRTAPNLFDLHPPFQIDGNFGGTSAINETLVQSHSGEVWLLPCLPAAFPEGKVRGLRARGAFELALTWQDGVLRSARIQSLAGNTIRLRTQGPVRVSGPGGPVDVERPEEGLAVFRTRRGATYVVEPAP</sequence>
<feature type="signal peptide" evidence="1">
    <location>
        <begin position="1"/>
        <end position="30"/>
    </location>
</feature>
<dbReference type="Gene3D" id="2.70.98.50">
    <property type="entry name" value="putative glycoside hydrolase family protein from bacillus halodurans"/>
    <property type="match status" value="1"/>
</dbReference>
<dbReference type="InterPro" id="IPR054363">
    <property type="entry name" value="GH95_cat"/>
</dbReference>
<evidence type="ECO:0000259" key="4">
    <source>
        <dbReference type="Pfam" id="PF22124"/>
    </source>
</evidence>
<evidence type="ECO:0000313" key="6">
    <source>
        <dbReference type="Proteomes" id="UP001611580"/>
    </source>
</evidence>
<dbReference type="PROSITE" id="PS51318">
    <property type="entry name" value="TAT"/>
    <property type="match status" value="1"/>
</dbReference>
<dbReference type="Pfam" id="PF14498">
    <property type="entry name" value="Glyco_hyd_65N_2"/>
    <property type="match status" value="1"/>
</dbReference>
<dbReference type="InterPro" id="IPR016518">
    <property type="entry name" value="Alpha-L-fucosidase"/>
</dbReference>
<organism evidence="5 6">
    <name type="scientific">Promicromonospora kroppenstedtii</name>
    <dbReference type="NCBI Taxonomy" id="440482"/>
    <lineage>
        <taxon>Bacteria</taxon>
        <taxon>Bacillati</taxon>
        <taxon>Actinomycetota</taxon>
        <taxon>Actinomycetes</taxon>
        <taxon>Micrococcales</taxon>
        <taxon>Promicromonosporaceae</taxon>
        <taxon>Promicromonospora</taxon>
    </lineage>
</organism>
<comment type="caution">
    <text evidence="5">The sequence shown here is derived from an EMBL/GenBank/DDBJ whole genome shotgun (WGS) entry which is preliminary data.</text>
</comment>
<dbReference type="Gene3D" id="1.50.10.10">
    <property type="match status" value="1"/>
</dbReference>
<evidence type="ECO:0000259" key="2">
    <source>
        <dbReference type="Pfam" id="PF14498"/>
    </source>
</evidence>
<name>A0ABW7XGL6_9MICO</name>
<accession>A0ABW7XGL6</accession>
<dbReference type="Gene3D" id="2.60.40.1180">
    <property type="entry name" value="Golgi alpha-mannosidase II"/>
    <property type="match status" value="1"/>
</dbReference>
<dbReference type="Pfam" id="PF22124">
    <property type="entry name" value="Glyco_hydro_95_cat"/>
    <property type="match status" value="1"/>
</dbReference>